<dbReference type="AlphaFoldDB" id="A0A137P2X8"/>
<accession>A0A137P2X8</accession>
<keyword evidence="2" id="KW-1185">Reference proteome</keyword>
<dbReference type="EMBL" id="KQ964537">
    <property type="protein sequence ID" value="KXN69373.1"/>
    <property type="molecule type" value="Genomic_DNA"/>
</dbReference>
<dbReference type="Proteomes" id="UP000070444">
    <property type="component" value="Unassembled WGS sequence"/>
</dbReference>
<organism evidence="1 2">
    <name type="scientific">Conidiobolus coronatus (strain ATCC 28846 / CBS 209.66 / NRRL 28638)</name>
    <name type="common">Delacroixia coronata</name>
    <dbReference type="NCBI Taxonomy" id="796925"/>
    <lineage>
        <taxon>Eukaryota</taxon>
        <taxon>Fungi</taxon>
        <taxon>Fungi incertae sedis</taxon>
        <taxon>Zoopagomycota</taxon>
        <taxon>Entomophthoromycotina</taxon>
        <taxon>Entomophthoromycetes</taxon>
        <taxon>Entomophthorales</taxon>
        <taxon>Ancylistaceae</taxon>
        <taxon>Conidiobolus</taxon>
    </lineage>
</organism>
<gene>
    <name evidence="1" type="ORF">CONCODRAFT_96720</name>
</gene>
<evidence type="ECO:0000313" key="2">
    <source>
        <dbReference type="Proteomes" id="UP000070444"/>
    </source>
</evidence>
<protein>
    <recommendedName>
        <fullName evidence="3">AMP-dependent synthetase/ligase domain-containing protein</fullName>
    </recommendedName>
</protein>
<proteinExistence type="predicted"/>
<sequence length="172" mass="19024">MTSGSGPKWALDETSLLLGSLVLVVYLYNYLNLPTPDCHPALLANQASFSPTHLKNETPIVRHKSTYFSTPLATSPNREWQTLNHLLKDVESKNFDFLGNLTRGQISWLSSKNLLSRSKALGSGIKQKLPQAENLIILGDNDVHSLLAILAGFQYGLKVLPLSTILYLSTLY</sequence>
<name>A0A137P2X8_CONC2</name>
<dbReference type="OrthoDB" id="4138492at2759"/>
<evidence type="ECO:0000313" key="1">
    <source>
        <dbReference type="EMBL" id="KXN69373.1"/>
    </source>
</evidence>
<evidence type="ECO:0008006" key="3">
    <source>
        <dbReference type="Google" id="ProtNLM"/>
    </source>
</evidence>
<reference evidence="1 2" key="1">
    <citation type="journal article" date="2015" name="Genome Biol. Evol.">
        <title>Phylogenomic analyses indicate that early fungi evolved digesting cell walls of algal ancestors of land plants.</title>
        <authorList>
            <person name="Chang Y."/>
            <person name="Wang S."/>
            <person name="Sekimoto S."/>
            <person name="Aerts A.L."/>
            <person name="Choi C."/>
            <person name="Clum A."/>
            <person name="LaButti K.M."/>
            <person name="Lindquist E.A."/>
            <person name="Yee Ngan C."/>
            <person name="Ohm R.A."/>
            <person name="Salamov A.A."/>
            <person name="Grigoriev I.V."/>
            <person name="Spatafora J.W."/>
            <person name="Berbee M.L."/>
        </authorList>
    </citation>
    <scope>NUCLEOTIDE SEQUENCE [LARGE SCALE GENOMIC DNA]</scope>
    <source>
        <strain evidence="1 2">NRRL 28638</strain>
    </source>
</reference>